<gene>
    <name evidence="2" type="ORF">SKAU_G00368540</name>
</gene>
<feature type="region of interest" description="Disordered" evidence="1">
    <location>
        <begin position="1"/>
        <end position="20"/>
    </location>
</feature>
<evidence type="ECO:0000313" key="2">
    <source>
        <dbReference type="EMBL" id="KAJ8337888.1"/>
    </source>
</evidence>
<reference evidence="2" key="1">
    <citation type="journal article" date="2023" name="Science">
        <title>Genome structures resolve the early diversification of teleost fishes.</title>
        <authorList>
            <person name="Parey E."/>
            <person name="Louis A."/>
            <person name="Montfort J."/>
            <person name="Bouchez O."/>
            <person name="Roques C."/>
            <person name="Iampietro C."/>
            <person name="Lluch J."/>
            <person name="Castinel A."/>
            <person name="Donnadieu C."/>
            <person name="Desvignes T."/>
            <person name="Floi Bucao C."/>
            <person name="Jouanno E."/>
            <person name="Wen M."/>
            <person name="Mejri S."/>
            <person name="Dirks R."/>
            <person name="Jansen H."/>
            <person name="Henkel C."/>
            <person name="Chen W.J."/>
            <person name="Zahm M."/>
            <person name="Cabau C."/>
            <person name="Klopp C."/>
            <person name="Thompson A.W."/>
            <person name="Robinson-Rechavi M."/>
            <person name="Braasch I."/>
            <person name="Lecointre G."/>
            <person name="Bobe J."/>
            <person name="Postlethwait J.H."/>
            <person name="Berthelot C."/>
            <person name="Roest Crollius H."/>
            <person name="Guiguen Y."/>
        </authorList>
    </citation>
    <scope>NUCLEOTIDE SEQUENCE</scope>
    <source>
        <strain evidence="2">WJC10195</strain>
    </source>
</reference>
<evidence type="ECO:0000256" key="1">
    <source>
        <dbReference type="SAM" id="MobiDB-lite"/>
    </source>
</evidence>
<protein>
    <submittedName>
        <fullName evidence="2">Uncharacterized protein</fullName>
    </submittedName>
</protein>
<dbReference type="Proteomes" id="UP001152622">
    <property type="component" value="Chromosome 18"/>
</dbReference>
<comment type="caution">
    <text evidence="2">The sequence shown here is derived from an EMBL/GenBank/DDBJ whole genome shotgun (WGS) entry which is preliminary data.</text>
</comment>
<name>A0A9Q1IDL3_SYNKA</name>
<evidence type="ECO:0000313" key="3">
    <source>
        <dbReference type="Proteomes" id="UP001152622"/>
    </source>
</evidence>
<accession>A0A9Q1IDL3</accession>
<organism evidence="2 3">
    <name type="scientific">Synaphobranchus kaupii</name>
    <name type="common">Kaup's arrowtooth eel</name>
    <dbReference type="NCBI Taxonomy" id="118154"/>
    <lineage>
        <taxon>Eukaryota</taxon>
        <taxon>Metazoa</taxon>
        <taxon>Chordata</taxon>
        <taxon>Craniata</taxon>
        <taxon>Vertebrata</taxon>
        <taxon>Euteleostomi</taxon>
        <taxon>Actinopterygii</taxon>
        <taxon>Neopterygii</taxon>
        <taxon>Teleostei</taxon>
        <taxon>Anguilliformes</taxon>
        <taxon>Synaphobranchidae</taxon>
        <taxon>Synaphobranchus</taxon>
    </lineage>
</organism>
<dbReference type="EMBL" id="JAINUF010000018">
    <property type="protein sequence ID" value="KAJ8337888.1"/>
    <property type="molecule type" value="Genomic_DNA"/>
</dbReference>
<dbReference type="AlphaFoldDB" id="A0A9Q1IDL3"/>
<keyword evidence="3" id="KW-1185">Reference proteome</keyword>
<proteinExistence type="predicted"/>
<sequence length="119" mass="12693">MPLHMVGAPSQDKDSQVDTPITLYPLGTAGGQLHCNYDSTRGRRFSETAGFNISGTGESSQGQAGEWAKIKHFTKLCFLLPHCLETPQLRNGPALQLVPQKTPAPTINIVPQQGAGGLP</sequence>